<feature type="domain" description="Calcineurin-like phosphoesterase" evidence="1">
    <location>
        <begin position="31"/>
        <end position="152"/>
    </location>
</feature>
<gene>
    <name evidence="2" type="ORF">RHP51_19125</name>
</gene>
<protein>
    <submittedName>
        <fullName evidence="2">Metallophosphoesterase</fullName>
    </submittedName>
</protein>
<evidence type="ECO:0000313" key="2">
    <source>
        <dbReference type="EMBL" id="WNH09101.1"/>
    </source>
</evidence>
<dbReference type="InterPro" id="IPR004843">
    <property type="entry name" value="Calcineurin-like_PHP"/>
</dbReference>
<proteinExistence type="predicted"/>
<reference evidence="2 3" key="1">
    <citation type="submission" date="2023-09" db="EMBL/GenBank/DDBJ databases">
        <title>Thalassobella suaedae gen. nov., sp. nov., a marine bacterium of the family Flavobacteriaceae isolated from a halophyte Suaeda japonica.</title>
        <authorList>
            <person name="Lee S.Y."/>
            <person name="Hwang C.Y."/>
        </authorList>
    </citation>
    <scope>NUCLEOTIDE SEQUENCE [LARGE SCALE GENOMIC DNA]</scope>
    <source>
        <strain evidence="2 3">HL-DH14</strain>
    </source>
</reference>
<dbReference type="RefSeq" id="WP_415865627.1">
    <property type="nucleotide sequence ID" value="NZ_CP134537.1"/>
</dbReference>
<dbReference type="Gene3D" id="3.60.21.10">
    <property type="match status" value="1"/>
</dbReference>
<organism evidence="2 3">
    <name type="scientific">Thalassobellus suaedae</name>
    <dbReference type="NCBI Taxonomy" id="3074124"/>
    <lineage>
        <taxon>Bacteria</taxon>
        <taxon>Pseudomonadati</taxon>
        <taxon>Bacteroidota</taxon>
        <taxon>Flavobacteriia</taxon>
        <taxon>Flavobacteriales</taxon>
        <taxon>Flavobacteriaceae</taxon>
        <taxon>Thalassobellus</taxon>
    </lineage>
</organism>
<dbReference type="PROSITE" id="PS51257">
    <property type="entry name" value="PROKAR_LIPOPROTEIN"/>
    <property type="match status" value="1"/>
</dbReference>
<accession>A0ABY9XT21</accession>
<evidence type="ECO:0000259" key="1">
    <source>
        <dbReference type="Pfam" id="PF00149"/>
    </source>
</evidence>
<sequence length="231" mass="26259">MKFQKNLVFVIILLILVSCKTNQEAVYDNARIAFIADAHLQDIFGEFQDNDYKGVKNPLTGEYANIRTMDSQLQSTRIFNENYFALISALNDVANRGIKTVVLPGDFSDDGQPIHIRGLRRILNEFNDTHGMSFFVTTGNHDAVRPFSQDATKTDFLGKNGKEQIISSVKTNSPILENQLEPIVTSDIKNWGYEEMMTEMVILVFFQKQTICTGKPLFQNIIIKIIIMKKL</sequence>
<dbReference type="Pfam" id="PF00149">
    <property type="entry name" value="Metallophos"/>
    <property type="match status" value="1"/>
</dbReference>
<dbReference type="InterPro" id="IPR029052">
    <property type="entry name" value="Metallo-depent_PP-like"/>
</dbReference>
<name>A0ABY9XT21_9FLAO</name>
<dbReference type="Proteomes" id="UP001302806">
    <property type="component" value="Chromosome"/>
</dbReference>
<dbReference type="EMBL" id="CP134537">
    <property type="protein sequence ID" value="WNH09101.1"/>
    <property type="molecule type" value="Genomic_DNA"/>
</dbReference>
<evidence type="ECO:0000313" key="3">
    <source>
        <dbReference type="Proteomes" id="UP001302806"/>
    </source>
</evidence>
<dbReference type="SUPFAM" id="SSF56300">
    <property type="entry name" value="Metallo-dependent phosphatases"/>
    <property type="match status" value="1"/>
</dbReference>